<dbReference type="SUPFAM" id="SSF51735">
    <property type="entry name" value="NAD(P)-binding Rossmann-fold domains"/>
    <property type="match status" value="1"/>
</dbReference>
<organism evidence="4 5">
    <name type="scientific">Corynebacterium renale</name>
    <dbReference type="NCBI Taxonomy" id="1724"/>
    <lineage>
        <taxon>Bacteria</taxon>
        <taxon>Bacillati</taxon>
        <taxon>Actinomycetota</taxon>
        <taxon>Actinomycetes</taxon>
        <taxon>Mycobacteriales</taxon>
        <taxon>Corynebacteriaceae</taxon>
        <taxon>Corynebacterium</taxon>
    </lineage>
</organism>
<dbReference type="InterPro" id="IPR036291">
    <property type="entry name" value="NAD(P)-bd_dom_sf"/>
</dbReference>
<keyword evidence="1" id="KW-0521">NADP</keyword>
<evidence type="ECO:0000313" key="4">
    <source>
        <dbReference type="EMBL" id="PFG28679.1"/>
    </source>
</evidence>
<accession>A0A2A9DRY8</accession>
<reference evidence="4 5" key="1">
    <citation type="submission" date="2017-10" db="EMBL/GenBank/DDBJ databases">
        <title>Sequencing the genomes of 1000 actinobacteria strains.</title>
        <authorList>
            <person name="Klenk H.-P."/>
        </authorList>
    </citation>
    <scope>NUCLEOTIDE SEQUENCE [LARGE SCALE GENOMIC DNA]</scope>
    <source>
        <strain evidence="4 5">DSM 20688</strain>
    </source>
</reference>
<evidence type="ECO:0000259" key="3">
    <source>
        <dbReference type="Pfam" id="PF00107"/>
    </source>
</evidence>
<proteinExistence type="predicted"/>
<evidence type="ECO:0000256" key="1">
    <source>
        <dbReference type="ARBA" id="ARBA00022857"/>
    </source>
</evidence>
<protein>
    <submittedName>
        <fullName evidence="4">Zinc-binding dehydrogenase</fullName>
    </submittedName>
</protein>
<dbReference type="GO" id="GO:0005829">
    <property type="term" value="C:cytosol"/>
    <property type="evidence" value="ECO:0007669"/>
    <property type="project" value="TreeGrafter"/>
</dbReference>
<dbReference type="AlphaFoldDB" id="A0A2A9DRY8"/>
<dbReference type="Gene3D" id="3.90.180.10">
    <property type="entry name" value="Medium-chain alcohol dehydrogenases, catalytic domain"/>
    <property type="match status" value="1"/>
</dbReference>
<dbReference type="EMBL" id="PDJF01000001">
    <property type="protein sequence ID" value="PFG28679.1"/>
    <property type="molecule type" value="Genomic_DNA"/>
</dbReference>
<sequence length="257" mass="27351">MENIQVTIAETCEYAHEFSDGLLPENAYGAAGIVNEDPSGDLAPGTAVMWWVCDSTVPERTRRIEVQRERIVVIPAGVEPAEAARILLPAMISSVLVFDVLRIGADSVFLVGNIGLCAPLVTSLAHSSGAHIIGVDESERAVAELEDAGAAQVRTSHQFPAAWTMKLTGNQGVDCVAVPVDHTAFARALSVLRPHGVLCLLANEGRPKARLAASALFDHGSAHVVCPDMMGILHREEMYRVHAQHVTQALSAGILAL</sequence>
<dbReference type="Proteomes" id="UP000221653">
    <property type="component" value="Unassembled WGS sequence"/>
</dbReference>
<keyword evidence="2" id="KW-0560">Oxidoreductase</keyword>
<dbReference type="GO" id="GO:0003960">
    <property type="term" value="F:quinone reductase (NADPH) activity"/>
    <property type="evidence" value="ECO:0007669"/>
    <property type="project" value="TreeGrafter"/>
</dbReference>
<name>A0A2A9DRY8_9CORY</name>
<dbReference type="OrthoDB" id="9768099at2"/>
<dbReference type="GO" id="GO:0070402">
    <property type="term" value="F:NADPH binding"/>
    <property type="evidence" value="ECO:0007669"/>
    <property type="project" value="TreeGrafter"/>
</dbReference>
<keyword evidence="5" id="KW-1185">Reference proteome</keyword>
<dbReference type="GO" id="GO:0035925">
    <property type="term" value="F:mRNA 3'-UTR AU-rich region binding"/>
    <property type="evidence" value="ECO:0007669"/>
    <property type="project" value="TreeGrafter"/>
</dbReference>
<evidence type="ECO:0000256" key="2">
    <source>
        <dbReference type="ARBA" id="ARBA00023002"/>
    </source>
</evidence>
<dbReference type="RefSeq" id="WP_048381642.1">
    <property type="nucleotide sequence ID" value="NZ_LDYE01000011.1"/>
</dbReference>
<evidence type="ECO:0000313" key="5">
    <source>
        <dbReference type="Proteomes" id="UP000221653"/>
    </source>
</evidence>
<dbReference type="InterPro" id="IPR013149">
    <property type="entry name" value="ADH-like_C"/>
</dbReference>
<dbReference type="PANTHER" id="PTHR48106:SF13">
    <property type="entry name" value="QUINONE OXIDOREDUCTASE-RELATED"/>
    <property type="match status" value="1"/>
</dbReference>
<gene>
    <name evidence="4" type="ORF">ATK06_1798</name>
</gene>
<dbReference type="SUPFAM" id="SSF50129">
    <property type="entry name" value="GroES-like"/>
    <property type="match status" value="1"/>
</dbReference>
<dbReference type="InterPro" id="IPR011032">
    <property type="entry name" value="GroES-like_sf"/>
</dbReference>
<feature type="domain" description="Alcohol dehydrogenase-like C-terminal" evidence="3">
    <location>
        <begin position="121"/>
        <end position="212"/>
    </location>
</feature>
<comment type="caution">
    <text evidence="4">The sequence shown here is derived from an EMBL/GenBank/DDBJ whole genome shotgun (WGS) entry which is preliminary data.</text>
</comment>
<dbReference type="Pfam" id="PF00107">
    <property type="entry name" value="ADH_zinc_N"/>
    <property type="match status" value="1"/>
</dbReference>
<dbReference type="PANTHER" id="PTHR48106">
    <property type="entry name" value="QUINONE OXIDOREDUCTASE PIG3-RELATED"/>
    <property type="match status" value="1"/>
</dbReference>
<dbReference type="Gene3D" id="3.40.50.720">
    <property type="entry name" value="NAD(P)-binding Rossmann-like Domain"/>
    <property type="match status" value="1"/>
</dbReference>
<dbReference type="STRING" id="1724.GCA_001044175_00433"/>